<evidence type="ECO:0000313" key="5">
    <source>
        <dbReference type="Proteomes" id="UP000295404"/>
    </source>
</evidence>
<keyword evidence="4" id="KW-1185">Reference proteome</keyword>
<reference evidence="3 5" key="3">
    <citation type="submission" date="2019-03" db="EMBL/GenBank/DDBJ databases">
        <title>Subsurface microbial communities from deep shales in Ohio and West Virginia, USA.</title>
        <authorList>
            <person name="Wrighton K."/>
        </authorList>
    </citation>
    <scope>NUCLEOTIDE SEQUENCE [LARGE SCALE GENOMIC DNA]</scope>
    <source>
        <strain evidence="3 5">WG1_MB</strain>
    </source>
</reference>
<evidence type="ECO:0000313" key="4">
    <source>
        <dbReference type="Proteomes" id="UP000217726"/>
    </source>
</evidence>
<accession>A0A285GF27</accession>
<dbReference type="OrthoDB" id="147896at2157"/>
<sequence>MDFLKKLFGKGKDEPEELHLEFEKLREWSKIRYEKEVNAAKPLISNLYSDIGNKLEQLRVDKNSFLDATPIESADKKMGKIADSNRDVIVDNLEILDEKITVPHDNSIEGAYAFYIESLSHMDTFLDNTRKSMLYAKSLYPTEYNRINGDLANLNHALSDLFSTIEKPRNKLDMINNIFVDIEDIHNLESEIIDSRNKIQELKNKCTALDANIQDAKSDLEKLIEGSEYPRAEAINSEIDDVRQQLLNVEADIKRMFTPLSKALSRMKKQDENGIHTLSPQMRNILGIVMKDPVSALDYDLDPLYDELILRLQSDSLGLKDKKKNKTLEQLHSIKNSSSLKSLYENKKKYDNRLEQLRDQLDRMDVYHQKTSMEKDISKKQEAFVSTQDKLEDETKFLKSLEEKLENTKSELSSHVNDAFEEDIEILFR</sequence>
<feature type="coiled-coil region" evidence="1">
    <location>
        <begin position="185"/>
        <end position="252"/>
    </location>
</feature>
<evidence type="ECO:0000256" key="1">
    <source>
        <dbReference type="SAM" id="Coils"/>
    </source>
</evidence>
<organism evidence="2 4">
    <name type="scientific">Methanohalophilus euhalobius</name>
    <dbReference type="NCBI Taxonomy" id="51203"/>
    <lineage>
        <taxon>Archaea</taxon>
        <taxon>Methanobacteriati</taxon>
        <taxon>Methanobacteriota</taxon>
        <taxon>Stenosarchaea group</taxon>
        <taxon>Methanomicrobia</taxon>
        <taxon>Methanosarcinales</taxon>
        <taxon>Methanosarcinaceae</taxon>
        <taxon>Methanohalophilus</taxon>
    </lineage>
</organism>
<dbReference type="Proteomes" id="UP000217726">
    <property type="component" value="Unassembled WGS sequence"/>
</dbReference>
<dbReference type="Gene3D" id="1.10.287.1490">
    <property type="match status" value="1"/>
</dbReference>
<dbReference type="Proteomes" id="UP000295404">
    <property type="component" value="Unassembled WGS sequence"/>
</dbReference>
<reference evidence="2" key="1">
    <citation type="submission" date="2017-09" db="EMBL/GenBank/DDBJ databases">
        <authorList>
            <person name="Ehlers B."/>
            <person name="Leendertz F.H."/>
        </authorList>
    </citation>
    <scope>NUCLEOTIDE SEQUENCE [LARGE SCALE GENOMIC DNA]</scope>
    <source>
        <strain evidence="2">WG-1MB</strain>
    </source>
</reference>
<evidence type="ECO:0000313" key="2">
    <source>
        <dbReference type="EMBL" id="SNY22187.1"/>
    </source>
</evidence>
<name>A0A285GF27_9EURY</name>
<feature type="coiled-coil region" evidence="1">
    <location>
        <begin position="340"/>
        <end position="418"/>
    </location>
</feature>
<reference evidence="4" key="2">
    <citation type="submission" date="2017-09" db="EMBL/GenBank/DDBJ databases">
        <authorList>
            <person name="Varghese N."/>
            <person name="Submissions S."/>
        </authorList>
    </citation>
    <scope>NUCLEOTIDE SEQUENCE [LARGE SCALE GENOMIC DNA]</scope>
    <source>
        <strain evidence="4">WG-1MB</strain>
    </source>
</reference>
<keyword evidence="1" id="KW-0175">Coiled coil</keyword>
<dbReference type="EMBL" id="SMMS01000001">
    <property type="protein sequence ID" value="TCL11991.1"/>
    <property type="molecule type" value="Genomic_DNA"/>
</dbReference>
<dbReference type="RefSeq" id="WP_096713005.1">
    <property type="nucleotide sequence ID" value="NZ_OBDR01000015.1"/>
</dbReference>
<protein>
    <submittedName>
        <fullName evidence="2">Uncharacterized protein</fullName>
    </submittedName>
</protein>
<dbReference type="EMBL" id="OBDR01000015">
    <property type="protein sequence ID" value="SNY22187.1"/>
    <property type="molecule type" value="Genomic_DNA"/>
</dbReference>
<evidence type="ECO:0000313" key="3">
    <source>
        <dbReference type="EMBL" id="TCL11991.1"/>
    </source>
</evidence>
<proteinExistence type="predicted"/>
<dbReference type="AlphaFoldDB" id="A0A285GF27"/>
<gene>
    <name evidence="3" type="ORF">C7960_1201</name>
    <name evidence="2" type="ORF">SAMN06295989_11537</name>
</gene>